<gene>
    <name evidence="1" type="ORF">AK812_SmicGene9229</name>
</gene>
<protein>
    <submittedName>
        <fullName evidence="1">Uncharacterized protein</fullName>
    </submittedName>
</protein>
<name>A0A1Q9EIV1_SYMMI</name>
<evidence type="ECO:0000313" key="2">
    <source>
        <dbReference type="Proteomes" id="UP000186817"/>
    </source>
</evidence>
<accession>A0A1Q9EIV1</accession>
<dbReference type="EMBL" id="LSRX01000140">
    <property type="protein sequence ID" value="OLQ07376.1"/>
    <property type="molecule type" value="Genomic_DNA"/>
</dbReference>
<evidence type="ECO:0000313" key="1">
    <source>
        <dbReference type="EMBL" id="OLQ07376.1"/>
    </source>
</evidence>
<organism evidence="1 2">
    <name type="scientific">Symbiodinium microadriaticum</name>
    <name type="common">Dinoflagellate</name>
    <name type="synonym">Zooxanthella microadriatica</name>
    <dbReference type="NCBI Taxonomy" id="2951"/>
    <lineage>
        <taxon>Eukaryota</taxon>
        <taxon>Sar</taxon>
        <taxon>Alveolata</taxon>
        <taxon>Dinophyceae</taxon>
        <taxon>Suessiales</taxon>
        <taxon>Symbiodiniaceae</taxon>
        <taxon>Symbiodinium</taxon>
    </lineage>
</organism>
<dbReference type="Proteomes" id="UP000186817">
    <property type="component" value="Unassembled WGS sequence"/>
</dbReference>
<keyword evidence="2" id="KW-1185">Reference proteome</keyword>
<sequence length="130" mass="14361">MEMSRDVAQTREARCRYDARQVSESTFAKSKVDLVAAAQCIALVGWFGCTGIVNSPVRAPVSFVQEVDQYPCLYYNKKVLHAAIVRYEQCPGRGTSVSQLWIPIAMEAMAILDIDDLIPPLVAGRVLVVL</sequence>
<proteinExistence type="predicted"/>
<reference evidence="1 2" key="1">
    <citation type="submission" date="2016-02" db="EMBL/GenBank/DDBJ databases">
        <title>Genome analysis of coral dinoflagellate symbionts highlights evolutionary adaptations to a symbiotic lifestyle.</title>
        <authorList>
            <person name="Aranda M."/>
            <person name="Li Y."/>
            <person name="Liew Y.J."/>
            <person name="Baumgarten S."/>
            <person name="Simakov O."/>
            <person name="Wilson M."/>
            <person name="Piel J."/>
            <person name="Ashoor H."/>
            <person name="Bougouffa S."/>
            <person name="Bajic V.B."/>
            <person name="Ryu T."/>
            <person name="Ravasi T."/>
            <person name="Bayer T."/>
            <person name="Micklem G."/>
            <person name="Kim H."/>
            <person name="Bhak J."/>
            <person name="Lajeunesse T.C."/>
            <person name="Voolstra C.R."/>
        </authorList>
    </citation>
    <scope>NUCLEOTIDE SEQUENCE [LARGE SCALE GENOMIC DNA]</scope>
    <source>
        <strain evidence="1 2">CCMP2467</strain>
    </source>
</reference>
<dbReference type="AlphaFoldDB" id="A0A1Q9EIV1"/>
<comment type="caution">
    <text evidence="1">The sequence shown here is derived from an EMBL/GenBank/DDBJ whole genome shotgun (WGS) entry which is preliminary data.</text>
</comment>